<keyword evidence="3" id="KW-1185">Reference proteome</keyword>
<sequence>MEVNLNHPLPSQVRVNLPNHRQPIIYEDSPLYYKNCRHLGHKISKYKAKNSSSTHEAGLIEATSSLDTIPQPTIPQTTTLTLPLQSSPSSKFKLQPLKIKETMSSPQVFHSFRGSQSPISPLTSSPSPSKSKRQCLSPKPPTPMGVPNPQSPSCLVAPPSIFESEVLPFSPLGDGVGRPKGILIRGLSAPLRDSEALSPPPRGCSGASSKSAAESPGTPNGVESCSTSTPSFSLVVELEEGQFLPMTDLGPSEGVDHSKGPDEQDNVPPQEKLCASKCPSKHTGDANPLQNSGVYSTRQTRMMSKTNRNSYKSVVNV</sequence>
<feature type="compositionally biased region" description="Pro residues" evidence="1">
    <location>
        <begin position="138"/>
        <end position="150"/>
    </location>
</feature>
<gene>
    <name evidence="2" type="ORF">M6B38_183960</name>
</gene>
<feature type="region of interest" description="Disordered" evidence="1">
    <location>
        <begin position="248"/>
        <end position="294"/>
    </location>
</feature>
<feature type="compositionally biased region" description="Polar residues" evidence="1">
    <location>
        <begin position="206"/>
        <end position="228"/>
    </location>
</feature>
<evidence type="ECO:0000313" key="2">
    <source>
        <dbReference type="EMBL" id="KAJ6804582.1"/>
    </source>
</evidence>
<reference evidence="2" key="1">
    <citation type="journal article" date="2023" name="GigaByte">
        <title>Genome assembly of the bearded iris, Iris pallida Lam.</title>
        <authorList>
            <person name="Bruccoleri R.E."/>
            <person name="Oakeley E.J."/>
            <person name="Faust A.M.E."/>
            <person name="Altorfer M."/>
            <person name="Dessus-Babus S."/>
            <person name="Burckhardt D."/>
            <person name="Oertli M."/>
            <person name="Naumann U."/>
            <person name="Petersen F."/>
            <person name="Wong J."/>
        </authorList>
    </citation>
    <scope>NUCLEOTIDE SEQUENCE</scope>
    <source>
        <strain evidence="2">GSM-AAB239-AS_SAM_17_03QT</strain>
    </source>
</reference>
<dbReference type="EMBL" id="JANAVB010035820">
    <property type="protein sequence ID" value="KAJ6804582.1"/>
    <property type="molecule type" value="Genomic_DNA"/>
</dbReference>
<dbReference type="AlphaFoldDB" id="A0AAX6EKA9"/>
<comment type="caution">
    <text evidence="2">The sequence shown here is derived from an EMBL/GenBank/DDBJ whole genome shotgun (WGS) entry which is preliminary data.</text>
</comment>
<name>A0AAX6EKA9_IRIPA</name>
<feature type="region of interest" description="Disordered" evidence="1">
    <location>
        <begin position="109"/>
        <end position="152"/>
    </location>
</feature>
<feature type="compositionally biased region" description="Low complexity" evidence="1">
    <location>
        <begin position="115"/>
        <end position="129"/>
    </location>
</feature>
<protein>
    <submittedName>
        <fullName evidence="2">Uncharacterized protein</fullName>
    </submittedName>
</protein>
<proteinExistence type="predicted"/>
<reference evidence="2" key="2">
    <citation type="submission" date="2023-04" db="EMBL/GenBank/DDBJ databases">
        <authorList>
            <person name="Bruccoleri R.E."/>
            <person name="Oakeley E.J."/>
            <person name="Faust A.-M."/>
            <person name="Dessus-Babus S."/>
            <person name="Altorfer M."/>
            <person name="Burckhardt D."/>
            <person name="Oertli M."/>
            <person name="Naumann U."/>
            <person name="Petersen F."/>
            <person name="Wong J."/>
        </authorList>
    </citation>
    <scope>NUCLEOTIDE SEQUENCE</scope>
    <source>
        <strain evidence="2">GSM-AAB239-AS_SAM_17_03QT</strain>
        <tissue evidence="2">Leaf</tissue>
    </source>
</reference>
<dbReference type="Proteomes" id="UP001140949">
    <property type="component" value="Unassembled WGS sequence"/>
</dbReference>
<organism evidence="2 3">
    <name type="scientific">Iris pallida</name>
    <name type="common">Sweet iris</name>
    <dbReference type="NCBI Taxonomy" id="29817"/>
    <lineage>
        <taxon>Eukaryota</taxon>
        <taxon>Viridiplantae</taxon>
        <taxon>Streptophyta</taxon>
        <taxon>Embryophyta</taxon>
        <taxon>Tracheophyta</taxon>
        <taxon>Spermatophyta</taxon>
        <taxon>Magnoliopsida</taxon>
        <taxon>Liliopsida</taxon>
        <taxon>Asparagales</taxon>
        <taxon>Iridaceae</taxon>
        <taxon>Iridoideae</taxon>
        <taxon>Irideae</taxon>
        <taxon>Iris</taxon>
    </lineage>
</organism>
<evidence type="ECO:0000256" key="1">
    <source>
        <dbReference type="SAM" id="MobiDB-lite"/>
    </source>
</evidence>
<evidence type="ECO:0000313" key="3">
    <source>
        <dbReference type="Proteomes" id="UP001140949"/>
    </source>
</evidence>
<feature type="region of interest" description="Disordered" evidence="1">
    <location>
        <begin position="192"/>
        <end position="228"/>
    </location>
</feature>
<accession>A0AAX6EKA9</accession>